<evidence type="ECO:0000313" key="5">
    <source>
        <dbReference type="EMBL" id="TKC05964.1"/>
    </source>
</evidence>
<dbReference type="Proteomes" id="UP000307244">
    <property type="component" value="Unassembled WGS sequence"/>
</dbReference>
<dbReference type="Gene3D" id="1.10.10.60">
    <property type="entry name" value="Homeodomain-like"/>
    <property type="match status" value="1"/>
</dbReference>
<dbReference type="InterPro" id="IPR018060">
    <property type="entry name" value="HTH_AraC"/>
</dbReference>
<evidence type="ECO:0000256" key="1">
    <source>
        <dbReference type="ARBA" id="ARBA00023015"/>
    </source>
</evidence>
<dbReference type="PROSITE" id="PS01124">
    <property type="entry name" value="HTH_ARAC_FAMILY_2"/>
    <property type="match status" value="1"/>
</dbReference>
<feature type="domain" description="HTH araC/xylS-type" evidence="4">
    <location>
        <begin position="29"/>
        <end position="127"/>
    </location>
</feature>
<dbReference type="GO" id="GO:0043565">
    <property type="term" value="F:sequence-specific DNA binding"/>
    <property type="evidence" value="ECO:0007669"/>
    <property type="project" value="InterPro"/>
</dbReference>
<gene>
    <name evidence="5" type="ORF">FA047_11530</name>
</gene>
<evidence type="ECO:0000256" key="2">
    <source>
        <dbReference type="ARBA" id="ARBA00023125"/>
    </source>
</evidence>
<keyword evidence="6" id="KW-1185">Reference proteome</keyword>
<dbReference type="PANTHER" id="PTHR43280">
    <property type="entry name" value="ARAC-FAMILY TRANSCRIPTIONAL REGULATOR"/>
    <property type="match status" value="1"/>
</dbReference>
<protein>
    <submittedName>
        <fullName evidence="5">Helix-turn-helix transcriptional regulator</fullName>
    </submittedName>
</protein>
<comment type="caution">
    <text evidence="5">The sequence shown here is derived from an EMBL/GenBank/DDBJ whole genome shotgun (WGS) entry which is preliminary data.</text>
</comment>
<dbReference type="RefSeq" id="WP_136836226.1">
    <property type="nucleotide sequence ID" value="NZ_SWBQ01000003.1"/>
</dbReference>
<keyword evidence="1" id="KW-0805">Transcription regulation</keyword>
<keyword evidence="2" id="KW-0238">DNA-binding</keyword>
<dbReference type="Pfam" id="PF12833">
    <property type="entry name" value="HTH_18"/>
    <property type="match status" value="1"/>
</dbReference>
<evidence type="ECO:0000259" key="4">
    <source>
        <dbReference type="PROSITE" id="PS01124"/>
    </source>
</evidence>
<dbReference type="AlphaFoldDB" id="A0A4U1CGV3"/>
<dbReference type="OrthoDB" id="766044at2"/>
<accession>A0A4U1CGV3</accession>
<evidence type="ECO:0000313" key="6">
    <source>
        <dbReference type="Proteomes" id="UP000307244"/>
    </source>
</evidence>
<name>A0A4U1CGV3_9SPHI</name>
<dbReference type="GO" id="GO:0003700">
    <property type="term" value="F:DNA-binding transcription factor activity"/>
    <property type="evidence" value="ECO:0007669"/>
    <property type="project" value="InterPro"/>
</dbReference>
<dbReference type="PANTHER" id="PTHR43280:SF32">
    <property type="entry name" value="TRANSCRIPTIONAL REGULATORY PROTEIN"/>
    <property type="match status" value="1"/>
</dbReference>
<keyword evidence="3" id="KW-0804">Transcription</keyword>
<organism evidence="5 6">
    <name type="scientific">Pedobacter frigoris</name>
    <dbReference type="NCBI Taxonomy" id="2571272"/>
    <lineage>
        <taxon>Bacteria</taxon>
        <taxon>Pseudomonadati</taxon>
        <taxon>Bacteroidota</taxon>
        <taxon>Sphingobacteriia</taxon>
        <taxon>Sphingobacteriales</taxon>
        <taxon>Sphingobacteriaceae</taxon>
        <taxon>Pedobacter</taxon>
    </lineage>
</organism>
<dbReference type="InterPro" id="IPR009057">
    <property type="entry name" value="Homeodomain-like_sf"/>
</dbReference>
<proteinExistence type="predicted"/>
<dbReference type="EMBL" id="SWBQ01000003">
    <property type="protein sequence ID" value="TKC05964.1"/>
    <property type="molecule type" value="Genomic_DNA"/>
</dbReference>
<reference evidence="5 6" key="1">
    <citation type="submission" date="2019-04" db="EMBL/GenBank/DDBJ databases">
        <title>Pedobacter sp. RP-3-15 sp. nov., isolated from Arctic soil.</title>
        <authorList>
            <person name="Dahal R.H."/>
            <person name="Kim D.-U."/>
        </authorList>
    </citation>
    <scope>NUCLEOTIDE SEQUENCE [LARGE SCALE GENOMIC DNA]</scope>
    <source>
        <strain evidence="5 6">RP-3-15</strain>
    </source>
</reference>
<dbReference type="SUPFAM" id="SSF46689">
    <property type="entry name" value="Homeodomain-like"/>
    <property type="match status" value="1"/>
</dbReference>
<evidence type="ECO:0000256" key="3">
    <source>
        <dbReference type="ARBA" id="ARBA00023163"/>
    </source>
</evidence>
<sequence length="132" mass="15407">MLNLKLSEIKNLEVFSDGNYIPPDMHVVTNFLELLEVHFRAEHGPEFYSKELKLNLEVLNGLTKCYLSKTVHRLIDERIHQEALKLLKYSTLNIKQISYELGVSDPTWFSRCFRKHEGISPRAFKKALSEKS</sequence>
<dbReference type="SMART" id="SM00342">
    <property type="entry name" value="HTH_ARAC"/>
    <property type="match status" value="1"/>
</dbReference>